<evidence type="ECO:0000256" key="1">
    <source>
        <dbReference type="SAM" id="Phobius"/>
    </source>
</evidence>
<dbReference type="EMBL" id="FNQE01000006">
    <property type="protein sequence ID" value="SDY74230.1"/>
    <property type="molecule type" value="Genomic_DNA"/>
</dbReference>
<dbReference type="STRING" id="415015.SAMN05660462_00787"/>
<keyword evidence="1" id="KW-1133">Transmembrane helix</keyword>
<dbReference type="AlphaFoldDB" id="A0A1H3MBZ0"/>
<dbReference type="RefSeq" id="WP_091727509.1">
    <property type="nucleotide sequence ID" value="NZ_FNQE01000006.1"/>
</dbReference>
<organism evidence="2 3">
    <name type="scientific">Proteiniborus ethanoligenes</name>
    <dbReference type="NCBI Taxonomy" id="415015"/>
    <lineage>
        <taxon>Bacteria</taxon>
        <taxon>Bacillati</taxon>
        <taxon>Bacillota</taxon>
        <taxon>Clostridia</taxon>
        <taxon>Eubacteriales</taxon>
        <taxon>Proteiniborus</taxon>
    </lineage>
</organism>
<keyword evidence="3" id="KW-1185">Reference proteome</keyword>
<feature type="transmembrane region" description="Helical" evidence="1">
    <location>
        <begin position="209"/>
        <end position="227"/>
    </location>
</feature>
<sequence length="241" mass="26999">MNNFAVLVIGEIQRMKKYNILGASLFVAILWVGMLYFIDPPSIGSMFPLLLFIDATSMPMLLIGATMFFEKQEGVTKTLLVSPITKGEYILSKTFANILSSIISLIIMYAYVKIFKEIDINFLGLLGAIVLISFFHSLIGFILTYYSKDFNSLLMGMMKYAFVVMIPVLLEEIGIIKIDILSKILYIMPTKASMILLNASSSGIESWEIYFSLGYMIVASALLYLVVSKKFNEFAIKESGV</sequence>
<feature type="transmembrane region" description="Helical" evidence="1">
    <location>
        <begin position="20"/>
        <end position="38"/>
    </location>
</feature>
<feature type="transmembrane region" description="Helical" evidence="1">
    <location>
        <begin position="50"/>
        <end position="69"/>
    </location>
</feature>
<dbReference type="OrthoDB" id="2966568at2"/>
<reference evidence="2 3" key="1">
    <citation type="submission" date="2016-10" db="EMBL/GenBank/DDBJ databases">
        <authorList>
            <person name="de Groot N.N."/>
        </authorList>
    </citation>
    <scope>NUCLEOTIDE SEQUENCE [LARGE SCALE GENOMIC DNA]</scope>
    <source>
        <strain evidence="2 3">DSM 21650</strain>
    </source>
</reference>
<dbReference type="Pfam" id="PF24686">
    <property type="entry name" value="FLQE3_permease"/>
    <property type="match status" value="1"/>
</dbReference>
<evidence type="ECO:0000313" key="2">
    <source>
        <dbReference type="EMBL" id="SDY74230.1"/>
    </source>
</evidence>
<keyword evidence="1" id="KW-0472">Membrane</keyword>
<name>A0A1H3MBZ0_9FIRM</name>
<feature type="transmembrane region" description="Helical" evidence="1">
    <location>
        <begin position="89"/>
        <end position="111"/>
    </location>
</feature>
<feature type="transmembrane region" description="Helical" evidence="1">
    <location>
        <begin position="123"/>
        <end position="146"/>
    </location>
</feature>
<keyword evidence="1" id="KW-0812">Transmembrane</keyword>
<evidence type="ECO:0000313" key="3">
    <source>
        <dbReference type="Proteomes" id="UP000198625"/>
    </source>
</evidence>
<accession>A0A1H3MBZ0</accession>
<proteinExistence type="predicted"/>
<dbReference type="InterPro" id="IPR056926">
    <property type="entry name" value="FLQE3_permease"/>
</dbReference>
<protein>
    <submittedName>
        <fullName evidence="2">Fluoroquinolone transport system permease protein</fullName>
    </submittedName>
</protein>
<gene>
    <name evidence="2" type="ORF">SAMN05660462_00787</name>
</gene>
<dbReference type="Proteomes" id="UP000198625">
    <property type="component" value="Unassembled WGS sequence"/>
</dbReference>